<evidence type="ECO:0000313" key="2">
    <source>
        <dbReference type="EMBL" id="CAF1346783.1"/>
    </source>
</evidence>
<dbReference type="EMBL" id="CAJNOE010000854">
    <property type="protein sequence ID" value="CAF1346783.1"/>
    <property type="molecule type" value="Genomic_DNA"/>
</dbReference>
<proteinExistence type="predicted"/>
<evidence type="ECO:0008006" key="5">
    <source>
        <dbReference type="Google" id="ProtNLM"/>
    </source>
</evidence>
<sequence>MSRLILCNATLTMAGISTLVASFSGSHILSHISYASFFGFFSGGYIGLTSIITVDLVGLNKLSNGMGIILLFQGIATAIGTPVVGAICNVFESHNNPFLWSYFIFGVFVVLSGCILFAIPALIRRQNAQQNITKHQADMNVLSH</sequence>
<dbReference type="InterPro" id="IPR011701">
    <property type="entry name" value="MFS"/>
</dbReference>
<dbReference type="InterPro" id="IPR036259">
    <property type="entry name" value="MFS_trans_sf"/>
</dbReference>
<organism evidence="2 4">
    <name type="scientific">Adineta steineri</name>
    <dbReference type="NCBI Taxonomy" id="433720"/>
    <lineage>
        <taxon>Eukaryota</taxon>
        <taxon>Metazoa</taxon>
        <taxon>Spiralia</taxon>
        <taxon>Gnathifera</taxon>
        <taxon>Rotifera</taxon>
        <taxon>Eurotatoria</taxon>
        <taxon>Bdelloidea</taxon>
        <taxon>Adinetida</taxon>
        <taxon>Adinetidae</taxon>
        <taxon>Adineta</taxon>
    </lineage>
</organism>
<feature type="transmembrane region" description="Helical" evidence="1">
    <location>
        <begin position="32"/>
        <end position="54"/>
    </location>
</feature>
<feature type="transmembrane region" description="Helical" evidence="1">
    <location>
        <begin position="99"/>
        <end position="123"/>
    </location>
</feature>
<dbReference type="Gene3D" id="1.20.1250.20">
    <property type="entry name" value="MFS general substrate transporter like domains"/>
    <property type="match status" value="1"/>
</dbReference>
<reference evidence="2" key="1">
    <citation type="submission" date="2021-02" db="EMBL/GenBank/DDBJ databases">
        <authorList>
            <person name="Nowell W R."/>
        </authorList>
    </citation>
    <scope>NUCLEOTIDE SEQUENCE</scope>
</reference>
<name>A0A815H3V1_9BILA</name>
<dbReference type="EMBL" id="CAJOBB010003474">
    <property type="protein sequence ID" value="CAF4042695.1"/>
    <property type="molecule type" value="Genomic_DNA"/>
</dbReference>
<evidence type="ECO:0000256" key="1">
    <source>
        <dbReference type="SAM" id="Phobius"/>
    </source>
</evidence>
<dbReference type="GO" id="GO:0008028">
    <property type="term" value="F:monocarboxylic acid transmembrane transporter activity"/>
    <property type="evidence" value="ECO:0007669"/>
    <property type="project" value="TreeGrafter"/>
</dbReference>
<keyword evidence="1" id="KW-0812">Transmembrane</keyword>
<dbReference type="PANTHER" id="PTHR11360">
    <property type="entry name" value="MONOCARBOXYLATE TRANSPORTER"/>
    <property type="match status" value="1"/>
</dbReference>
<dbReference type="SUPFAM" id="SSF103473">
    <property type="entry name" value="MFS general substrate transporter"/>
    <property type="match status" value="1"/>
</dbReference>
<evidence type="ECO:0000313" key="4">
    <source>
        <dbReference type="Proteomes" id="UP000663860"/>
    </source>
</evidence>
<feature type="transmembrane region" description="Helical" evidence="1">
    <location>
        <begin position="66"/>
        <end position="87"/>
    </location>
</feature>
<comment type="caution">
    <text evidence="2">The sequence shown here is derived from an EMBL/GenBank/DDBJ whole genome shotgun (WGS) entry which is preliminary data.</text>
</comment>
<keyword evidence="1" id="KW-1133">Transmembrane helix</keyword>
<dbReference type="Pfam" id="PF07690">
    <property type="entry name" value="MFS_1"/>
    <property type="match status" value="1"/>
</dbReference>
<keyword evidence="1" id="KW-0472">Membrane</keyword>
<protein>
    <recommendedName>
        <fullName evidence="5">Major facilitator superfamily (MFS) profile domain-containing protein</fullName>
    </recommendedName>
</protein>
<accession>A0A815H3V1</accession>
<dbReference type="Proteomes" id="UP000663868">
    <property type="component" value="Unassembled WGS sequence"/>
</dbReference>
<gene>
    <name evidence="2" type="ORF">IZO911_LOCUS36543</name>
    <name evidence="3" type="ORF">KXQ929_LOCUS31021</name>
</gene>
<dbReference type="PANTHER" id="PTHR11360:SF284">
    <property type="entry name" value="EG:103B4.3 PROTEIN-RELATED"/>
    <property type="match status" value="1"/>
</dbReference>
<dbReference type="Proteomes" id="UP000663860">
    <property type="component" value="Unassembled WGS sequence"/>
</dbReference>
<evidence type="ECO:0000313" key="3">
    <source>
        <dbReference type="EMBL" id="CAF4042695.1"/>
    </source>
</evidence>
<dbReference type="InterPro" id="IPR050327">
    <property type="entry name" value="Proton-linked_MCT"/>
</dbReference>
<dbReference type="AlphaFoldDB" id="A0A815H3V1"/>